<evidence type="ECO:0000256" key="4">
    <source>
        <dbReference type="ARBA" id="ARBA00022824"/>
    </source>
</evidence>
<feature type="region of interest" description="Disordered" evidence="9">
    <location>
        <begin position="694"/>
        <end position="720"/>
    </location>
</feature>
<evidence type="ECO:0000256" key="10">
    <source>
        <dbReference type="SAM" id="Phobius"/>
    </source>
</evidence>
<feature type="topological domain" description="Cytoplasmic" evidence="8">
    <location>
        <begin position="1"/>
        <end position="615"/>
    </location>
</feature>
<keyword evidence="7 8" id="KW-0472">Membrane</keyword>
<comment type="similarity">
    <text evidence="8">Belongs to the TRAFAC class dynamin-like GTPase superfamily. GB1/RHD3 GTPase family. RHD3 subfamily.</text>
</comment>
<proteinExistence type="inferred from homology"/>
<dbReference type="InterPro" id="IPR046758">
    <property type="entry name" value="Sey1/RHD3-like_3HB"/>
</dbReference>
<evidence type="ECO:0000256" key="5">
    <source>
        <dbReference type="ARBA" id="ARBA00022989"/>
    </source>
</evidence>
<dbReference type="InterPro" id="IPR030386">
    <property type="entry name" value="G_GB1_RHD3_dom"/>
</dbReference>
<evidence type="ECO:0000313" key="13">
    <source>
        <dbReference type="Proteomes" id="UP000009328"/>
    </source>
</evidence>
<feature type="transmembrane region" description="Helical" evidence="10">
    <location>
        <begin position="640"/>
        <end position="661"/>
    </location>
</feature>
<sequence>MNEAKRQQTTKGIWLGYSPEIESSKKESVEKLHQEKIFVMDVEGSDGRERGEDQDFERKAALFALSTSEVLIVNIWEHQVGLYQGANMGLLKTVFEVNLSLFGNKDHKVLLLFVIRDHVGSTPLSNLSSTLTTDLEKMWDGINKPSNVDPNAKLSDYFDLEFTALAHKVLQPEKFHSDVVELGDRFSDSKRDDYFFKTDYKQNFPIDGWTVYAERCWDQIQSNKDLDLPTQQILVARFRCDEIMKESLELFDSKFNEVITILEFAKITGLDLSKEFLTLSSLALESFDSQASHYNKAVYESKRSNLKSDINLKLRGTLVDYIKFLKKSQLEIFTKSFNDKSTKKLSFAEKSIQARSIALTNFTSELEHLKNIDPEAFDYQIDLEEFSQELDDQLIKVRENEIENLINKLNKKINPLIKNKTLESLSTPDENMWDRILENFQTSLNSTLSKYKDDEGGYDFKIVSDESINKEIKNKIEKSAWISFDLFIHDYLNEDNVVNILRRQFEDVFSYDKEGIPRTWKTESEISIAYSEATEFSLGSLPLFSIAKLSNGTEILPPFTTSIEEEDDDDDEEDPHSFAHILSATQQSKIKKQFLKLAEISYRDANRSIISNISRIPPFMYALLIILGWNEFMAILRNPLLLVLVLLIGTGVVFIHSMNLWGPVNTAFEMFLSHGKQMLRNVLLDEPQQPVLNQRNSSFARREQEVESFEMDDLSEKKHD</sequence>
<keyword evidence="5 8" id="KW-1133">Transmembrane helix</keyword>
<comment type="subcellular location">
    <subcellularLocation>
        <location evidence="8">Endoplasmic reticulum membrane</location>
        <topology evidence="8">Multi-pass membrane protein</topology>
    </subcellularLocation>
    <text evidence="8">Enriched in the cortical ER. Concentrated in punctae along the ER tubules.</text>
</comment>
<dbReference type="GO" id="GO:0005789">
    <property type="term" value="C:endoplasmic reticulum membrane"/>
    <property type="evidence" value="ECO:0007669"/>
    <property type="project" value="UniProtKB-SubCell"/>
</dbReference>
<keyword evidence="13" id="KW-1185">Reference proteome</keyword>
<keyword evidence="1 8" id="KW-0812">Transmembrane</keyword>
<keyword evidence="2 8" id="KW-0547">Nucleotide-binding</keyword>
<comment type="caution">
    <text evidence="12">The sequence shown here is derived from an EMBL/GenBank/DDBJ whole genome shotgun (WGS) entry which is preliminary data.</text>
</comment>
<dbReference type="CDD" id="cd01851">
    <property type="entry name" value="GBP"/>
    <property type="match status" value="1"/>
</dbReference>
<dbReference type="FunCoup" id="K0KLB2">
    <property type="interactions" value="68"/>
</dbReference>
<dbReference type="GO" id="GO:0005525">
    <property type="term" value="F:GTP binding"/>
    <property type="evidence" value="ECO:0007669"/>
    <property type="project" value="UniProtKB-UniRule"/>
</dbReference>
<dbReference type="GO" id="GO:0003924">
    <property type="term" value="F:GTPase activity"/>
    <property type="evidence" value="ECO:0007669"/>
    <property type="project" value="UniProtKB-UniRule"/>
</dbReference>
<feature type="topological domain" description="Lumenal" evidence="8">
    <location>
        <begin position="637"/>
        <end position="639"/>
    </location>
</feature>
<evidence type="ECO:0000259" key="11">
    <source>
        <dbReference type="PROSITE" id="PS51715"/>
    </source>
</evidence>
<evidence type="ECO:0000256" key="2">
    <source>
        <dbReference type="ARBA" id="ARBA00022741"/>
    </source>
</evidence>
<protein>
    <submittedName>
        <fullName evidence="12">Membrane protein</fullName>
    </submittedName>
</protein>
<dbReference type="InterPro" id="IPR027417">
    <property type="entry name" value="P-loop_NTPase"/>
</dbReference>
<dbReference type="Proteomes" id="UP000009328">
    <property type="component" value="Unassembled WGS sequence"/>
</dbReference>
<evidence type="ECO:0000256" key="3">
    <source>
        <dbReference type="ARBA" id="ARBA00022801"/>
    </source>
</evidence>
<dbReference type="Gene3D" id="3.40.50.300">
    <property type="entry name" value="P-loop containing nucleotide triphosphate hydrolases"/>
    <property type="match status" value="1"/>
</dbReference>
<keyword evidence="6 8" id="KW-0342">GTP-binding</keyword>
<dbReference type="HOGENOM" id="CLU_011270_0_0_1"/>
<dbReference type="STRING" id="1206466.K0KLB2"/>
<keyword evidence="3 8" id="KW-0378">Hydrolase</keyword>
<dbReference type="AlphaFoldDB" id="K0KLB2"/>
<gene>
    <name evidence="8" type="primary">SEY1</name>
    <name evidence="12" type="ORF">BN7_1437</name>
</gene>
<dbReference type="PROSITE" id="PS51715">
    <property type="entry name" value="G_GB1_RHD3"/>
    <property type="match status" value="1"/>
</dbReference>
<evidence type="ECO:0000256" key="7">
    <source>
        <dbReference type="ARBA" id="ARBA00023136"/>
    </source>
</evidence>
<accession>K0KLB2</accession>
<dbReference type="PANTHER" id="PTHR45923">
    <property type="entry name" value="PROTEIN SEY1"/>
    <property type="match status" value="1"/>
</dbReference>
<evidence type="ECO:0000313" key="12">
    <source>
        <dbReference type="EMBL" id="CCH41898.1"/>
    </source>
</evidence>
<dbReference type="InterPro" id="IPR008803">
    <property type="entry name" value="RHD3/Sey1"/>
</dbReference>
<dbReference type="Pfam" id="PF20428">
    <property type="entry name" value="Sey1_3HB"/>
    <property type="match status" value="1"/>
</dbReference>
<dbReference type="GO" id="GO:0016320">
    <property type="term" value="P:endoplasmic reticulum membrane fusion"/>
    <property type="evidence" value="ECO:0007669"/>
    <property type="project" value="TreeGrafter"/>
</dbReference>
<organism evidence="12 13">
    <name type="scientific">Wickerhamomyces ciferrii (strain ATCC 14091 / BCRC 22168 / CBS 111 / JCM 3599 / NBRC 0793 / NRRL Y-1031 F-60-10)</name>
    <name type="common">Yeast</name>
    <name type="synonym">Pichia ciferrii</name>
    <dbReference type="NCBI Taxonomy" id="1206466"/>
    <lineage>
        <taxon>Eukaryota</taxon>
        <taxon>Fungi</taxon>
        <taxon>Dikarya</taxon>
        <taxon>Ascomycota</taxon>
        <taxon>Saccharomycotina</taxon>
        <taxon>Saccharomycetes</taxon>
        <taxon>Phaffomycetales</taxon>
        <taxon>Wickerhamomycetaceae</taxon>
        <taxon>Wickerhamomyces</taxon>
    </lineage>
</organism>
<feature type="transmembrane region" description="Helical" evidence="10">
    <location>
        <begin position="616"/>
        <end position="633"/>
    </location>
</feature>
<comment type="caution">
    <text evidence="8">Lacks conserved residue(s) required for the propagation of feature annotation.</text>
</comment>
<reference evidence="12 13" key="1">
    <citation type="journal article" date="2012" name="Eukaryot. Cell">
        <title>Draft genome sequence of Wickerhamomyces ciferrii NRRL Y-1031 F-60-10.</title>
        <authorList>
            <person name="Schneider J."/>
            <person name="Andrea H."/>
            <person name="Blom J."/>
            <person name="Jaenicke S."/>
            <person name="Ruckert C."/>
            <person name="Schorsch C."/>
            <person name="Szczepanowski R."/>
            <person name="Farwick M."/>
            <person name="Goesmann A."/>
            <person name="Puhler A."/>
            <person name="Schaffer S."/>
            <person name="Tauch A."/>
            <person name="Kohler T."/>
            <person name="Brinkrolf K."/>
        </authorList>
    </citation>
    <scope>NUCLEOTIDE SEQUENCE [LARGE SCALE GENOMIC DNA]</scope>
    <source>
        <strain evidence="13">ATCC 14091 / BCRC 22168 / CBS 111 / JCM 3599 / NBRC 0793 / NRRL Y-1031 F-60-10</strain>
    </source>
</reference>
<evidence type="ECO:0000256" key="1">
    <source>
        <dbReference type="ARBA" id="ARBA00022692"/>
    </source>
</evidence>
<dbReference type="Pfam" id="PF05879">
    <property type="entry name" value="RHD3_GTPase"/>
    <property type="match status" value="1"/>
</dbReference>
<dbReference type="HAMAP" id="MF_03109">
    <property type="entry name" value="Sey1"/>
    <property type="match status" value="1"/>
</dbReference>
<dbReference type="InParanoid" id="K0KLB2"/>
<dbReference type="FunFam" id="3.40.50.300:FF:000727">
    <property type="entry name" value="Protein SEY1 homolog"/>
    <property type="match status" value="1"/>
</dbReference>
<dbReference type="eggNOG" id="KOG2203">
    <property type="taxonomic scope" value="Eukaryota"/>
</dbReference>
<evidence type="ECO:0000256" key="8">
    <source>
        <dbReference type="HAMAP-Rule" id="MF_03109"/>
    </source>
</evidence>
<name>K0KLB2_WICCF</name>
<evidence type="ECO:0000256" key="6">
    <source>
        <dbReference type="ARBA" id="ARBA00023134"/>
    </source>
</evidence>
<feature type="topological domain" description="Cytoplasmic" evidence="8">
    <location>
        <begin position="661"/>
        <end position="720"/>
    </location>
</feature>
<keyword evidence="4 8" id="KW-0256">Endoplasmic reticulum</keyword>
<dbReference type="SUPFAM" id="SSF52540">
    <property type="entry name" value="P-loop containing nucleoside triphosphate hydrolases"/>
    <property type="match status" value="1"/>
</dbReference>
<feature type="domain" description="GB1/RHD3-type G" evidence="11">
    <location>
        <begin position="1"/>
        <end position="213"/>
    </location>
</feature>
<dbReference type="PANTHER" id="PTHR45923:SF2">
    <property type="entry name" value="PROTEIN SEY1"/>
    <property type="match status" value="1"/>
</dbReference>
<dbReference type="EMBL" id="CAIF01000030">
    <property type="protein sequence ID" value="CCH41898.1"/>
    <property type="molecule type" value="Genomic_DNA"/>
</dbReference>
<evidence type="ECO:0000256" key="9">
    <source>
        <dbReference type="SAM" id="MobiDB-lite"/>
    </source>
</evidence>